<dbReference type="InterPro" id="IPR003593">
    <property type="entry name" value="AAA+_ATPase"/>
</dbReference>
<gene>
    <name evidence="4" type="ORF">MNBD_GAMMA21-2372</name>
</gene>
<reference evidence="4" key="1">
    <citation type="submission" date="2018-06" db="EMBL/GenBank/DDBJ databases">
        <authorList>
            <person name="Zhirakovskaya E."/>
        </authorList>
    </citation>
    <scope>NUCLEOTIDE SEQUENCE</scope>
</reference>
<dbReference type="AlphaFoldDB" id="A0A3B1A227"/>
<dbReference type="PROSITE" id="PS50893">
    <property type="entry name" value="ABC_TRANSPORTER_2"/>
    <property type="match status" value="1"/>
</dbReference>
<dbReference type="InterPro" id="IPR003439">
    <property type="entry name" value="ABC_transporter-like_ATP-bd"/>
</dbReference>
<evidence type="ECO:0000259" key="3">
    <source>
        <dbReference type="PROSITE" id="PS50893"/>
    </source>
</evidence>
<dbReference type="Pfam" id="PF00005">
    <property type="entry name" value="ABC_tran"/>
    <property type="match status" value="1"/>
</dbReference>
<dbReference type="PANTHER" id="PTHR43582">
    <property type="entry name" value="LINEARMYCIN RESISTANCE ATP-BINDING PROTEIN LNRL"/>
    <property type="match status" value="1"/>
</dbReference>
<dbReference type="GO" id="GO:0016887">
    <property type="term" value="F:ATP hydrolysis activity"/>
    <property type="evidence" value="ECO:0007669"/>
    <property type="project" value="InterPro"/>
</dbReference>
<keyword evidence="2 4" id="KW-0067">ATP-binding</keyword>
<organism evidence="4">
    <name type="scientific">hydrothermal vent metagenome</name>
    <dbReference type="NCBI Taxonomy" id="652676"/>
    <lineage>
        <taxon>unclassified sequences</taxon>
        <taxon>metagenomes</taxon>
        <taxon>ecological metagenomes</taxon>
    </lineage>
</organism>
<feature type="domain" description="ABC transporter" evidence="3">
    <location>
        <begin position="2"/>
        <end position="233"/>
    </location>
</feature>
<dbReference type="SMART" id="SM00382">
    <property type="entry name" value="AAA"/>
    <property type="match status" value="1"/>
</dbReference>
<dbReference type="SUPFAM" id="SSF52540">
    <property type="entry name" value="P-loop containing nucleoside triphosphate hydrolases"/>
    <property type="match status" value="1"/>
</dbReference>
<dbReference type="PANTHER" id="PTHR43582:SF2">
    <property type="entry name" value="LINEARMYCIN RESISTANCE ATP-BINDING PROTEIN LNRL"/>
    <property type="match status" value="1"/>
</dbReference>
<accession>A0A3B1A227</accession>
<evidence type="ECO:0000256" key="1">
    <source>
        <dbReference type="ARBA" id="ARBA00022741"/>
    </source>
</evidence>
<dbReference type="CDD" id="cd03230">
    <property type="entry name" value="ABC_DR_subfamily_A"/>
    <property type="match status" value="1"/>
</dbReference>
<proteinExistence type="predicted"/>
<keyword evidence="1" id="KW-0547">Nucleotide-binding</keyword>
<name>A0A3B1A227_9ZZZZ</name>
<dbReference type="GO" id="GO:0005524">
    <property type="term" value="F:ATP binding"/>
    <property type="evidence" value="ECO:0007669"/>
    <property type="project" value="UniProtKB-KW"/>
</dbReference>
<evidence type="ECO:0000256" key="2">
    <source>
        <dbReference type="ARBA" id="ARBA00022840"/>
    </source>
</evidence>
<dbReference type="InterPro" id="IPR027417">
    <property type="entry name" value="P-loop_NTPase"/>
</dbReference>
<evidence type="ECO:0000313" key="4">
    <source>
        <dbReference type="EMBL" id="VAW99845.1"/>
    </source>
</evidence>
<dbReference type="Gene3D" id="3.40.50.300">
    <property type="entry name" value="P-loop containing nucleotide triphosphate hydrolases"/>
    <property type="match status" value="1"/>
</dbReference>
<dbReference type="EMBL" id="UOFR01000070">
    <property type="protein sequence ID" value="VAW99845.1"/>
    <property type="molecule type" value="Genomic_DNA"/>
</dbReference>
<protein>
    <submittedName>
        <fullName evidence="4">Efflux ABC transporter, ATP-binding protein</fullName>
    </submittedName>
</protein>
<sequence length="309" mass="35128">MITINNLTFSYPSSPPLIQDFNLQIDKGMLFGLLGPNGAGKTTLISLISGIQTPQSGEVIIDGRRYPGNKKEIFQNIAVVPQEYAFYEQMTAHENLSFFSHMYPDNRNDRSEQINNAINLTGLEEYQHRFVKHFSGGLKRRLNLAIGLLNKPELLILDEPTTGIDPQSRHFILQAIKDLNKQGTTVLYTSHYMDEIEQLCDDITIMDHGKILVSGTLDQLLHSDSMVYINLESLDNNYNLPVDVKNLLHEHNLTFEDNCISGLLDSRADFYALMNILKAHDLPLESIRYGRQSLESLFFQLTSTHLRDV</sequence>